<evidence type="ECO:0000313" key="1">
    <source>
        <dbReference type="EMBL" id="KAK9744065.1"/>
    </source>
</evidence>
<gene>
    <name evidence="1" type="ORF">QE152_g8061</name>
</gene>
<accession>A0AAW1MC94</accession>
<protein>
    <submittedName>
        <fullName evidence="1">Uncharacterized protein</fullName>
    </submittedName>
</protein>
<proteinExistence type="predicted"/>
<organism evidence="1 2">
    <name type="scientific">Popillia japonica</name>
    <name type="common">Japanese beetle</name>
    <dbReference type="NCBI Taxonomy" id="7064"/>
    <lineage>
        <taxon>Eukaryota</taxon>
        <taxon>Metazoa</taxon>
        <taxon>Ecdysozoa</taxon>
        <taxon>Arthropoda</taxon>
        <taxon>Hexapoda</taxon>
        <taxon>Insecta</taxon>
        <taxon>Pterygota</taxon>
        <taxon>Neoptera</taxon>
        <taxon>Endopterygota</taxon>
        <taxon>Coleoptera</taxon>
        <taxon>Polyphaga</taxon>
        <taxon>Scarabaeiformia</taxon>
        <taxon>Scarabaeidae</taxon>
        <taxon>Rutelinae</taxon>
        <taxon>Popillia</taxon>
    </lineage>
</organism>
<dbReference type="Proteomes" id="UP001458880">
    <property type="component" value="Unassembled WGS sequence"/>
</dbReference>
<evidence type="ECO:0000313" key="2">
    <source>
        <dbReference type="Proteomes" id="UP001458880"/>
    </source>
</evidence>
<name>A0AAW1MC94_POPJA</name>
<reference evidence="1 2" key="1">
    <citation type="journal article" date="2024" name="BMC Genomics">
        <title>De novo assembly and annotation of Popillia japonica's genome with initial clues to its potential as an invasive pest.</title>
        <authorList>
            <person name="Cucini C."/>
            <person name="Boschi S."/>
            <person name="Funari R."/>
            <person name="Cardaioli E."/>
            <person name="Iannotti N."/>
            <person name="Marturano G."/>
            <person name="Paoli F."/>
            <person name="Bruttini M."/>
            <person name="Carapelli A."/>
            <person name="Frati F."/>
            <person name="Nardi F."/>
        </authorList>
    </citation>
    <scope>NUCLEOTIDE SEQUENCE [LARGE SCALE GENOMIC DNA]</scope>
    <source>
        <strain evidence="1">DMR45628</strain>
    </source>
</reference>
<sequence length="152" mass="17102">MARNAVLSLLNELHQQKTELLQPHKRRELFSEIAKILQTQGHDVSLEMENSSGNGVITWELYNNVAAIVGRDPSYNPIATIAVGAAVGRDPSYNPIATIAVGAAGGITRKIQEKEKETNDKKRFKLSKTYIEEQFDGVNENIRNIDWTYKKY</sequence>
<dbReference type="EMBL" id="JASPKY010000062">
    <property type="protein sequence ID" value="KAK9744065.1"/>
    <property type="molecule type" value="Genomic_DNA"/>
</dbReference>
<dbReference type="AlphaFoldDB" id="A0AAW1MC94"/>
<keyword evidence="2" id="KW-1185">Reference proteome</keyword>
<comment type="caution">
    <text evidence="1">The sequence shown here is derived from an EMBL/GenBank/DDBJ whole genome shotgun (WGS) entry which is preliminary data.</text>
</comment>